<feature type="repeat" description="WD" evidence="3">
    <location>
        <begin position="96"/>
        <end position="137"/>
    </location>
</feature>
<dbReference type="Gene3D" id="2.130.10.10">
    <property type="entry name" value="YVTN repeat-like/Quinoprotein amine dehydrogenase"/>
    <property type="match status" value="1"/>
</dbReference>
<keyword evidence="2" id="KW-0677">Repeat</keyword>
<evidence type="ECO:0000256" key="2">
    <source>
        <dbReference type="ARBA" id="ARBA00022737"/>
    </source>
</evidence>
<dbReference type="SMART" id="SM00320">
    <property type="entry name" value="WD40"/>
    <property type="match status" value="4"/>
</dbReference>
<feature type="repeat" description="WD" evidence="3">
    <location>
        <begin position="55"/>
        <end position="86"/>
    </location>
</feature>
<reference evidence="4" key="1">
    <citation type="submission" date="2021-01" db="EMBL/GenBank/DDBJ databases">
        <authorList>
            <person name="Corre E."/>
            <person name="Pelletier E."/>
            <person name="Niang G."/>
            <person name="Scheremetjew M."/>
            <person name="Finn R."/>
            <person name="Kale V."/>
            <person name="Holt S."/>
            <person name="Cochrane G."/>
            <person name="Meng A."/>
            <person name="Brown T."/>
            <person name="Cohen L."/>
        </authorList>
    </citation>
    <scope>NUCLEOTIDE SEQUENCE</scope>
    <source>
        <strain evidence="4">BC52</strain>
    </source>
</reference>
<dbReference type="PROSITE" id="PS50082">
    <property type="entry name" value="WD_REPEATS_2"/>
    <property type="match status" value="2"/>
</dbReference>
<dbReference type="AlphaFoldDB" id="A0A7S2QTB8"/>
<dbReference type="EMBL" id="HBHC01001495">
    <property type="protein sequence ID" value="CAD9651005.1"/>
    <property type="molecule type" value="Transcribed_RNA"/>
</dbReference>
<dbReference type="SUPFAM" id="SSF50978">
    <property type="entry name" value="WD40 repeat-like"/>
    <property type="match status" value="1"/>
</dbReference>
<evidence type="ECO:0000256" key="1">
    <source>
        <dbReference type="ARBA" id="ARBA00022574"/>
    </source>
</evidence>
<dbReference type="PROSITE" id="PS50294">
    <property type="entry name" value="WD_REPEATS_REGION"/>
    <property type="match status" value="1"/>
</dbReference>
<name>A0A7S2QTB8_9EUKA</name>
<gene>
    <name evidence="4" type="ORF">NSPH01132_LOCUS877</name>
</gene>
<dbReference type="InterPro" id="IPR036322">
    <property type="entry name" value="WD40_repeat_dom_sf"/>
</dbReference>
<keyword evidence="1 3" id="KW-0853">WD repeat</keyword>
<dbReference type="InterPro" id="IPR015943">
    <property type="entry name" value="WD40/YVTN_repeat-like_dom_sf"/>
</dbReference>
<dbReference type="Pfam" id="PF00400">
    <property type="entry name" value="WD40"/>
    <property type="match status" value="3"/>
</dbReference>
<dbReference type="PANTHER" id="PTHR10971">
    <property type="entry name" value="MRNA EXPORT FACTOR AND BUB3"/>
    <property type="match status" value="1"/>
</dbReference>
<evidence type="ECO:0008006" key="5">
    <source>
        <dbReference type="Google" id="ProtNLM"/>
    </source>
</evidence>
<dbReference type="InterPro" id="IPR001680">
    <property type="entry name" value="WD40_rpt"/>
</dbReference>
<evidence type="ECO:0000313" key="4">
    <source>
        <dbReference type="EMBL" id="CAD9651005.1"/>
    </source>
</evidence>
<organism evidence="4">
    <name type="scientific">Norrisiella sphaerica</name>
    <dbReference type="NCBI Taxonomy" id="552664"/>
    <lineage>
        <taxon>Eukaryota</taxon>
        <taxon>Sar</taxon>
        <taxon>Rhizaria</taxon>
        <taxon>Cercozoa</taxon>
        <taxon>Chlorarachniophyceae</taxon>
        <taxon>Norrisiella</taxon>
    </lineage>
</organism>
<accession>A0A7S2QTB8</accession>
<protein>
    <recommendedName>
        <fullName evidence="5">mRNA export factor</fullName>
    </recommendedName>
</protein>
<sequence>MYGIPDKKVNTPNDMDGVSSLSFSPKQNHLVASTWCNRVLAWEINNSGQSRFISSIKHKAPVLCTAFSGDGSRVFSGGADNIAQMWVPQRNEVKTVAKHEKPISCITYCDKLNLLCTGSWDKTLKYWDCRQSKPAGEVKLPDKAYCLDQIDELLVVACAGRKINMYNLNKPGVAYKETESTLKNQIRSVAAFPNKSGYAAGSICGRVSITNIDQRDQKGNFTFKCHRKKDPHSNRSEVYAVNAIKFHPKGTFATAGADGQYVFWDKDSRQRLKKFDLQNTIPISACTFNAPGDIFAYAVSYDWSKGHAFKNNNNSIFLHAVKADEISPQRRR</sequence>
<proteinExistence type="predicted"/>
<evidence type="ECO:0000256" key="3">
    <source>
        <dbReference type="PROSITE-ProRule" id="PRU00221"/>
    </source>
</evidence>